<accession>A0A9X1BQU4</accession>
<feature type="transmembrane region" description="Helical" evidence="1">
    <location>
        <begin position="6"/>
        <end position="25"/>
    </location>
</feature>
<dbReference type="RefSeq" id="WP_201825758.1">
    <property type="nucleotide sequence ID" value="NZ_JAERRA010000001.1"/>
</dbReference>
<gene>
    <name evidence="2" type="ORF">JI742_09045</name>
</gene>
<keyword evidence="1" id="KW-1133">Transmembrane helix</keyword>
<dbReference type="EMBL" id="JAERRA010000001">
    <property type="protein sequence ID" value="MBL0720031.1"/>
    <property type="molecule type" value="Genomic_DNA"/>
</dbReference>
<sequence>MADFFFFSVLAQGILIGFLCAYVAGQKNRGRGNWFILGFLFSVLALIALAAIPSLPPLSTKGPWPAPQVHAGKSTFLGVCDLASDEYKIWLTDHYGITKNDALNGIVCDKRIFPTIDSALAHAHSLYASELAVLKSKEPPTTGIDGAVFWLRSNGFVADSLGEEKWMVASRAKRVIVYPSSNAELIRFAQERSGRSFGLGDA</sequence>
<evidence type="ECO:0000313" key="2">
    <source>
        <dbReference type="EMBL" id="MBL0720031.1"/>
    </source>
</evidence>
<evidence type="ECO:0000256" key="1">
    <source>
        <dbReference type="SAM" id="Phobius"/>
    </source>
</evidence>
<keyword evidence="3" id="KW-1185">Reference proteome</keyword>
<comment type="caution">
    <text evidence="2">The sequence shown here is derived from an EMBL/GenBank/DDBJ whole genome shotgun (WGS) entry which is preliminary data.</text>
</comment>
<organism evidence="2 3">
    <name type="scientific">Aquariibacter lacus</name>
    <dbReference type="NCBI Taxonomy" id="2801332"/>
    <lineage>
        <taxon>Bacteria</taxon>
        <taxon>Pseudomonadati</taxon>
        <taxon>Pseudomonadota</taxon>
        <taxon>Betaproteobacteria</taxon>
        <taxon>Burkholderiales</taxon>
        <taxon>Sphaerotilaceae</taxon>
        <taxon>Aquariibacter</taxon>
    </lineage>
</organism>
<proteinExistence type="predicted"/>
<feature type="transmembrane region" description="Helical" evidence="1">
    <location>
        <begin position="32"/>
        <end position="52"/>
    </location>
</feature>
<keyword evidence="1" id="KW-0812">Transmembrane</keyword>
<evidence type="ECO:0000313" key="3">
    <source>
        <dbReference type="Proteomes" id="UP000643207"/>
    </source>
</evidence>
<dbReference type="Proteomes" id="UP000643207">
    <property type="component" value="Unassembled WGS sequence"/>
</dbReference>
<reference evidence="2 3" key="1">
    <citation type="submission" date="2021-01" db="EMBL/GenBank/DDBJ databases">
        <title>Piscinibacter sp. Jin2 Genome sequencing and assembly.</title>
        <authorList>
            <person name="Kim I."/>
        </authorList>
    </citation>
    <scope>NUCLEOTIDE SEQUENCE [LARGE SCALE GENOMIC DNA]</scope>
    <source>
        <strain evidence="2 3">Jin2</strain>
    </source>
</reference>
<protein>
    <submittedName>
        <fullName evidence="2">Uncharacterized protein</fullName>
    </submittedName>
</protein>
<keyword evidence="1" id="KW-0472">Membrane</keyword>
<name>A0A9X1BQU4_9BURK</name>
<dbReference type="AlphaFoldDB" id="A0A9X1BQU4"/>